<feature type="transmembrane region" description="Helical" evidence="1">
    <location>
        <begin position="178"/>
        <end position="196"/>
    </location>
</feature>
<dbReference type="Pfam" id="PF13194">
    <property type="entry name" value="DUF4010"/>
    <property type="match status" value="1"/>
</dbReference>
<feature type="transmembrane region" description="Helical" evidence="1">
    <location>
        <begin position="369"/>
        <end position="391"/>
    </location>
</feature>
<reference evidence="4 5" key="1">
    <citation type="submission" date="2019-03" db="EMBL/GenBank/DDBJ databases">
        <title>Genomic Encyclopedia of Type Strains, Phase IV (KMG-IV): sequencing the most valuable type-strain genomes for metagenomic binning, comparative biology and taxonomic classification.</title>
        <authorList>
            <person name="Goeker M."/>
        </authorList>
    </citation>
    <scope>NUCLEOTIDE SEQUENCE [LARGE SCALE GENOMIC DNA]</scope>
    <source>
        <strain evidence="4 5">DSM 24766</strain>
    </source>
</reference>
<feature type="transmembrane region" description="Helical" evidence="1">
    <location>
        <begin position="268"/>
        <end position="288"/>
    </location>
</feature>
<feature type="transmembrane region" description="Helical" evidence="1">
    <location>
        <begin position="203"/>
        <end position="225"/>
    </location>
</feature>
<feature type="transmembrane region" description="Helical" evidence="1">
    <location>
        <begin position="38"/>
        <end position="57"/>
    </location>
</feature>
<feature type="transmembrane region" description="Helical" evidence="1">
    <location>
        <begin position="237"/>
        <end position="261"/>
    </location>
</feature>
<keyword evidence="1" id="KW-0812">Transmembrane</keyword>
<dbReference type="InterPro" id="IPR025105">
    <property type="entry name" value="DUF4010"/>
</dbReference>
<feature type="transmembrane region" description="Helical" evidence="1">
    <location>
        <begin position="63"/>
        <end position="82"/>
    </location>
</feature>
<evidence type="ECO:0000259" key="3">
    <source>
        <dbReference type="Pfam" id="PF13194"/>
    </source>
</evidence>
<comment type="caution">
    <text evidence="4">The sequence shown here is derived from an EMBL/GenBank/DDBJ whole genome shotgun (WGS) entry which is preliminary data.</text>
</comment>
<protein>
    <submittedName>
        <fullName evidence="4">Uncharacterized membrane protein (DUF4010 family)</fullName>
    </submittedName>
</protein>
<dbReference type="EMBL" id="SLXU01000026">
    <property type="protein sequence ID" value="TCP58449.1"/>
    <property type="molecule type" value="Genomic_DNA"/>
</dbReference>
<keyword evidence="1" id="KW-0472">Membrane</keyword>
<organism evidence="4 5">
    <name type="scientific">Rhodovulum bhavnagarense</name>
    <dbReference type="NCBI Taxonomy" id="992286"/>
    <lineage>
        <taxon>Bacteria</taxon>
        <taxon>Pseudomonadati</taxon>
        <taxon>Pseudomonadota</taxon>
        <taxon>Alphaproteobacteria</taxon>
        <taxon>Rhodobacterales</taxon>
        <taxon>Paracoccaceae</taxon>
        <taxon>Rhodovulum</taxon>
    </lineage>
</organism>
<evidence type="ECO:0000313" key="5">
    <source>
        <dbReference type="Proteomes" id="UP000295050"/>
    </source>
</evidence>
<dbReference type="Proteomes" id="UP000295050">
    <property type="component" value="Unassembled WGS sequence"/>
</dbReference>
<keyword evidence="1" id="KW-1133">Transmembrane helix</keyword>
<name>A0A4R2R930_9RHOB</name>
<evidence type="ECO:0000256" key="1">
    <source>
        <dbReference type="SAM" id="Phobius"/>
    </source>
</evidence>
<dbReference type="PANTHER" id="PTHR39084">
    <property type="entry name" value="MEMBRANE PROTEIN-RELATED"/>
    <property type="match status" value="1"/>
</dbReference>
<proteinExistence type="predicted"/>
<evidence type="ECO:0000259" key="2">
    <source>
        <dbReference type="Pfam" id="PF02308"/>
    </source>
</evidence>
<dbReference type="RefSeq" id="WP_132953240.1">
    <property type="nucleotide sequence ID" value="NZ_SLXU01000026.1"/>
</dbReference>
<dbReference type="Pfam" id="PF02308">
    <property type="entry name" value="MgtC"/>
    <property type="match status" value="1"/>
</dbReference>
<sequence>MEEIELFRRLGLALAIGLLFGLERGWQARDEAEGTRIAGLRTFALTGLLGGICAWLGTATGPVFLGLAFLGLAALVAVTYWAQLRADDDLGLTTEVAMLLAFVLGAAAVLGDMAAAAASAVVATALLSLKRILHGWVAQIRRFELAALVQLAVISVVILPVLPRQGFGPGQALNPHDLWWAVVIVAGLSFLGYGAMRVAGAGLGAVITGLLGGLASSTSTTLALARLVRDDARLAPLLSVGIVLAGAVTFLRVMVVATIFAPGLLGALALPLGTMAATGIAGAGLLALSAGRQKKTPTGLDELSNPLALGTALSFGIVLVVVILGTHYLRQWFGESGVYAAAAVSGLTDVDALTISVAQLSRGDLSSQAASGAIVLAVAVNTTVKGAMALVVGGRDLGLRVLAVYAAALAAGALTLALRP</sequence>
<feature type="transmembrane region" description="Helical" evidence="1">
    <location>
        <begin position="145"/>
        <end position="163"/>
    </location>
</feature>
<accession>A0A4R2R930</accession>
<keyword evidence="5" id="KW-1185">Reference proteome</keyword>
<dbReference type="AlphaFoldDB" id="A0A4R2R930"/>
<dbReference type="PANTHER" id="PTHR39084:SF1">
    <property type="entry name" value="DUF4010 DOMAIN-CONTAINING PROTEIN"/>
    <property type="match status" value="1"/>
</dbReference>
<feature type="domain" description="DUF4010" evidence="3">
    <location>
        <begin position="183"/>
        <end position="393"/>
    </location>
</feature>
<feature type="transmembrane region" description="Helical" evidence="1">
    <location>
        <begin position="6"/>
        <end position="26"/>
    </location>
</feature>
<feature type="transmembrane region" description="Helical" evidence="1">
    <location>
        <begin position="397"/>
        <end position="418"/>
    </location>
</feature>
<feature type="transmembrane region" description="Helical" evidence="1">
    <location>
        <begin position="308"/>
        <end position="329"/>
    </location>
</feature>
<feature type="domain" description="MgtC/SapB/SrpB/YhiD N-terminal" evidence="2">
    <location>
        <begin position="10"/>
        <end position="135"/>
    </location>
</feature>
<evidence type="ECO:0000313" key="4">
    <source>
        <dbReference type="EMBL" id="TCP58449.1"/>
    </source>
</evidence>
<dbReference type="InterPro" id="IPR049177">
    <property type="entry name" value="MgtC_SapB_SrpB_YhiD_N"/>
</dbReference>
<gene>
    <name evidence="4" type="ORF">EV663_12612</name>
</gene>
<dbReference type="OrthoDB" id="9813718at2"/>